<dbReference type="SUPFAM" id="SSF52047">
    <property type="entry name" value="RNI-like"/>
    <property type="match status" value="1"/>
</dbReference>
<dbReference type="Proteomes" id="UP000319731">
    <property type="component" value="Unassembled WGS sequence"/>
</dbReference>
<dbReference type="GO" id="GO:0022627">
    <property type="term" value="C:cytosolic small ribosomal subunit"/>
    <property type="evidence" value="ECO:0007669"/>
    <property type="project" value="TreeGrafter"/>
</dbReference>
<evidence type="ECO:0008006" key="7">
    <source>
        <dbReference type="Google" id="ProtNLM"/>
    </source>
</evidence>
<dbReference type="PANTHER" id="PTHR11710:SF0">
    <property type="entry name" value="40S RIBOSOMAL PROTEIN S19"/>
    <property type="match status" value="1"/>
</dbReference>
<dbReference type="InterPro" id="IPR018277">
    <property type="entry name" value="Ribosomal_eS19_CS"/>
</dbReference>
<dbReference type="RefSeq" id="XP_031026579.1">
    <property type="nucleotide sequence ID" value="XM_031167589.1"/>
</dbReference>
<reference evidence="5 6" key="1">
    <citation type="journal article" date="2019" name="Sci. Rep.">
        <title>Comparative genomics of chytrid fungi reveal insights into the obligate biotrophic and pathogenic lifestyle of Synchytrium endobioticum.</title>
        <authorList>
            <person name="van de Vossenberg B.T.L.H."/>
            <person name="Warris S."/>
            <person name="Nguyen H.D.T."/>
            <person name="van Gent-Pelzer M.P.E."/>
            <person name="Joly D.L."/>
            <person name="van de Geest H.C."/>
            <person name="Bonants P.J.M."/>
            <person name="Smith D.S."/>
            <person name="Levesque C.A."/>
            <person name="van der Lee T.A.J."/>
        </authorList>
    </citation>
    <scope>NUCLEOTIDE SEQUENCE [LARGE SCALE GENOMIC DNA]</scope>
    <source>
        <strain evidence="5 6">JEL517</strain>
    </source>
</reference>
<keyword evidence="6" id="KW-1185">Reference proteome</keyword>
<feature type="compositionally biased region" description="Acidic residues" evidence="4">
    <location>
        <begin position="576"/>
        <end position="592"/>
    </location>
</feature>
<dbReference type="AlphaFoldDB" id="A0A507CE01"/>
<dbReference type="GO" id="GO:0003723">
    <property type="term" value="F:RNA binding"/>
    <property type="evidence" value="ECO:0007669"/>
    <property type="project" value="TreeGrafter"/>
</dbReference>
<dbReference type="GeneID" id="42002886"/>
<dbReference type="EMBL" id="QEAO01000005">
    <property type="protein sequence ID" value="TPX36266.1"/>
    <property type="molecule type" value="Genomic_DNA"/>
</dbReference>
<name>A0A507CE01_9FUNG</name>
<dbReference type="STRING" id="1806994.A0A507CE01"/>
<evidence type="ECO:0000313" key="5">
    <source>
        <dbReference type="EMBL" id="TPX36266.1"/>
    </source>
</evidence>
<evidence type="ECO:0000256" key="1">
    <source>
        <dbReference type="ARBA" id="ARBA00010014"/>
    </source>
</evidence>
<dbReference type="Pfam" id="PF01090">
    <property type="entry name" value="Ribosomal_S19e"/>
    <property type="match status" value="1"/>
</dbReference>
<feature type="region of interest" description="Disordered" evidence="4">
    <location>
        <begin position="573"/>
        <end position="596"/>
    </location>
</feature>
<evidence type="ECO:0000256" key="4">
    <source>
        <dbReference type="SAM" id="MobiDB-lite"/>
    </source>
</evidence>
<dbReference type="OrthoDB" id="428974at2759"/>
<dbReference type="FunFam" id="1.10.10.10:FF:000118">
    <property type="entry name" value="40S ribosomal protein S19"/>
    <property type="match status" value="1"/>
</dbReference>
<gene>
    <name evidence="5" type="ORF">SmJEL517_g01661</name>
</gene>
<protein>
    <recommendedName>
        <fullName evidence="7">F-box domain-containing protein</fullName>
    </recommendedName>
</protein>
<dbReference type="InterPro" id="IPR036388">
    <property type="entry name" value="WH-like_DNA-bd_sf"/>
</dbReference>
<dbReference type="InterPro" id="IPR032675">
    <property type="entry name" value="LRR_dom_sf"/>
</dbReference>
<evidence type="ECO:0000313" key="6">
    <source>
        <dbReference type="Proteomes" id="UP000319731"/>
    </source>
</evidence>
<dbReference type="GO" id="GO:0000028">
    <property type="term" value="P:ribosomal small subunit assembly"/>
    <property type="evidence" value="ECO:0007669"/>
    <property type="project" value="TreeGrafter"/>
</dbReference>
<dbReference type="InterPro" id="IPR001266">
    <property type="entry name" value="Ribosomal_eS19"/>
</dbReference>
<dbReference type="InterPro" id="IPR036390">
    <property type="entry name" value="WH_DNA-bd_sf"/>
</dbReference>
<keyword evidence="3" id="KW-0687">Ribonucleoprotein</keyword>
<dbReference type="GO" id="GO:0003735">
    <property type="term" value="F:structural constituent of ribosome"/>
    <property type="evidence" value="ECO:0007669"/>
    <property type="project" value="InterPro"/>
</dbReference>
<dbReference type="SUPFAM" id="SSF46785">
    <property type="entry name" value="Winged helix' DNA-binding domain"/>
    <property type="match status" value="1"/>
</dbReference>
<evidence type="ECO:0000256" key="3">
    <source>
        <dbReference type="ARBA" id="ARBA00023274"/>
    </source>
</evidence>
<keyword evidence="2" id="KW-0689">Ribosomal protein</keyword>
<dbReference type="Gene3D" id="3.80.10.10">
    <property type="entry name" value="Ribonuclease Inhibitor"/>
    <property type="match status" value="1"/>
</dbReference>
<comment type="similarity">
    <text evidence="1">Belongs to the eukaryotic ribosomal protein eS19 family.</text>
</comment>
<dbReference type="SMART" id="SM01413">
    <property type="entry name" value="Ribosomal_S19e"/>
    <property type="match status" value="1"/>
</dbReference>
<comment type="caution">
    <text evidence="5">The sequence shown here is derived from an EMBL/GenBank/DDBJ whole genome shotgun (WGS) entry which is preliminary data.</text>
</comment>
<dbReference type="PROSITE" id="PS00628">
    <property type="entry name" value="RIBOSOMAL_S19E"/>
    <property type="match status" value="1"/>
</dbReference>
<accession>A0A507CE01</accession>
<proteinExistence type="inferred from homology"/>
<dbReference type="GO" id="GO:0006412">
    <property type="term" value="P:translation"/>
    <property type="evidence" value="ECO:0007669"/>
    <property type="project" value="InterPro"/>
</dbReference>
<dbReference type="Gene3D" id="1.10.10.10">
    <property type="entry name" value="Winged helix-like DNA-binding domain superfamily/Winged helix DNA-binding domain"/>
    <property type="match status" value="1"/>
</dbReference>
<evidence type="ECO:0000256" key="2">
    <source>
        <dbReference type="ARBA" id="ARBA00022980"/>
    </source>
</evidence>
<sequence length="757" mass="84232">MMGDALSSEAGIVLPSSSPTSHIPIGCKSVAMSRPEDTHLPHEVWGIILSKASEGSLGTLSRACKDMNGIAVKYLYREIGQRTRKQMKANMTHCEGECIFLILQNIQTQTTGYNQNALSRVQTLHLSEYLYNSWKPEFESGLKRTRANRIAEKVKGLTLETAIQLVKACTQASFIFGKGISHFKTLLQYFPTTITKLDIAPSLCNSPEFAEFVARKSPVIKHVHLYRERVIRRLDGVAAFLRSQQIETLSYTGIRGQGILKALGANSTDSLKDLTLNKVDMIEMGDTCLAQYVNLRELSLSDIRMRTAHLAAFKDQNTQLRTLAIRRSTDFHPSDISNLLESSRSTLKTITLIHTRTFVQMLEDGVSDGPHIPHDLVMHIDRPIFELDGFGCLTHVNMSVADARRSRFDTFIANRGSQLIRLRLSSYTEDEFDVRLIINHCPNMKNLMLDNFDLTEAMMINLVSTLSNMQALEVTPRFRIMDVDAVLTGATNRSELHAKAEKLTIGCPPFTGISTRSENLLEGLQGIKRRGRCRALKKRITAATTPLNIVIDWVAGPIINGETRICLNAVNHEAPEDSDDSEDEEDDDEEISDGEHDNSEFEDVFAALAALHHMPGTNVKDVNPHAFVTAYAAYLKRTGKLEVPKWVDLVKTATYKELAPYDPDWFYTRAAAVARHIYLRGGVGVGALRKMKSGNKNRGSRPHFSQVSSGSVARKVLQALEKIKVLEKDPSGGRKITTEGQKDLDLIAAQVAKTVVA</sequence>
<organism evidence="5 6">
    <name type="scientific">Synchytrium microbalum</name>
    <dbReference type="NCBI Taxonomy" id="1806994"/>
    <lineage>
        <taxon>Eukaryota</taxon>
        <taxon>Fungi</taxon>
        <taxon>Fungi incertae sedis</taxon>
        <taxon>Chytridiomycota</taxon>
        <taxon>Chytridiomycota incertae sedis</taxon>
        <taxon>Chytridiomycetes</taxon>
        <taxon>Synchytriales</taxon>
        <taxon>Synchytriaceae</taxon>
        <taxon>Synchytrium</taxon>
    </lineage>
</organism>
<dbReference type="PANTHER" id="PTHR11710">
    <property type="entry name" value="40S RIBOSOMAL PROTEIN S19"/>
    <property type="match status" value="1"/>
</dbReference>